<feature type="domain" description="SLH" evidence="1">
    <location>
        <begin position="38"/>
        <end position="101"/>
    </location>
</feature>
<dbReference type="Pfam" id="PF00395">
    <property type="entry name" value="SLH"/>
    <property type="match status" value="2"/>
</dbReference>
<dbReference type="InterPro" id="IPR051465">
    <property type="entry name" value="Cell_Envelope_Struct_Comp"/>
</dbReference>
<organism evidence="2 3">
    <name type="scientific">Oxynema aestuarii AP17</name>
    <dbReference type="NCBI Taxonomy" id="2064643"/>
    <lineage>
        <taxon>Bacteria</taxon>
        <taxon>Bacillati</taxon>
        <taxon>Cyanobacteriota</taxon>
        <taxon>Cyanophyceae</taxon>
        <taxon>Oscillatoriophycideae</taxon>
        <taxon>Oscillatoriales</taxon>
        <taxon>Oscillatoriaceae</taxon>
        <taxon>Oxynema</taxon>
        <taxon>Oxynema aestuarii</taxon>
    </lineage>
</organism>
<dbReference type="KEGG" id="oxy:HCG48_18250"/>
<sequence>MDKRGGKGWRRLSDRLVKALSIILVSGGSAIAIDRPAMAQVQFSDLENHWARECISQLADRQIVSGYWDGEFKPRSPMNRGEFAAILSQAFPDRPFSREEIFFVDLSDKDWAYPAIRDAYRKGFLSGFPGRVFKAYDNITRLQVLIALTSGLQLEKQGDTTTILNAAFADAQAIPEYARDAIASATENNIVVSDAVVRFLRPNEAATRGEVAGFFCQAIAQRDDIASPIPSEYIAKSPQFETRTEMMEIGAVKVDLSYQKRPQGLASNFRIALTRAGELLQEQPLPVITATSKLLNIAIADLNGDGEDEIILDLTTEDARCCYYSIIYRYEPIRERYAPIQQYWGTVGYQREDLNGDGVVEFQTRDRAIAEFFPNLELINYPLQIFEYRSDGAVLVTSQFPEAIAEDARRLWQLATELNVDDPQLQGILASYLAEQYLLGTSTQGWEKVEAFYPSGDRAQFFDQVEQFLQQTGYLKD</sequence>
<evidence type="ECO:0000259" key="1">
    <source>
        <dbReference type="PROSITE" id="PS51272"/>
    </source>
</evidence>
<protein>
    <submittedName>
        <fullName evidence="2">S-layer homology domain-containing protein</fullName>
    </submittedName>
</protein>
<name>A0A6H1U0U4_9CYAN</name>
<proteinExistence type="predicted"/>
<gene>
    <name evidence="2" type="ORF">HCG48_18250</name>
</gene>
<evidence type="ECO:0000313" key="3">
    <source>
        <dbReference type="Proteomes" id="UP000500857"/>
    </source>
</evidence>
<dbReference type="PROSITE" id="PS51272">
    <property type="entry name" value="SLH"/>
    <property type="match status" value="3"/>
</dbReference>
<feature type="domain" description="SLH" evidence="1">
    <location>
        <begin position="102"/>
        <end position="162"/>
    </location>
</feature>
<accession>A0A6H1U0U4</accession>
<keyword evidence="3" id="KW-1185">Reference proteome</keyword>
<reference evidence="2 3" key="1">
    <citation type="submission" date="2020-04" db="EMBL/GenBank/DDBJ databases">
        <authorList>
            <person name="Basu S."/>
            <person name="Maruthanayagam V."/>
            <person name="Chakraborty S."/>
            <person name="Pramanik A."/>
            <person name="Mukherjee J."/>
            <person name="Brink B."/>
        </authorList>
    </citation>
    <scope>NUCLEOTIDE SEQUENCE [LARGE SCALE GENOMIC DNA]</scope>
    <source>
        <strain evidence="2 3">AP17</strain>
    </source>
</reference>
<dbReference type="PANTHER" id="PTHR43308:SF5">
    <property type="entry name" value="S-LAYER PROTEIN _ PEPTIDOGLYCAN ENDO-BETA-N-ACETYLGLUCOSAMINIDASE"/>
    <property type="match status" value="1"/>
</dbReference>
<dbReference type="Proteomes" id="UP000500857">
    <property type="component" value="Chromosome"/>
</dbReference>
<dbReference type="EMBL" id="CP051167">
    <property type="protein sequence ID" value="QIZ72275.1"/>
    <property type="molecule type" value="Genomic_DNA"/>
</dbReference>
<dbReference type="InterPro" id="IPR001119">
    <property type="entry name" value="SLH_dom"/>
</dbReference>
<dbReference type="AlphaFoldDB" id="A0A6H1U0U4"/>
<dbReference type="RefSeq" id="WP_168570424.1">
    <property type="nucleotide sequence ID" value="NZ_CP051167.1"/>
</dbReference>
<evidence type="ECO:0000313" key="2">
    <source>
        <dbReference type="EMBL" id="QIZ72275.1"/>
    </source>
</evidence>
<feature type="domain" description="SLH" evidence="1">
    <location>
        <begin position="165"/>
        <end position="229"/>
    </location>
</feature>
<dbReference type="PANTHER" id="PTHR43308">
    <property type="entry name" value="OUTER MEMBRANE PROTEIN ALPHA-RELATED"/>
    <property type="match status" value="1"/>
</dbReference>